<sequence length="2159" mass="228857">MIRPLPKDSQRQCPFSLGGPGKPTIRKASARPREGRLCPPAAKDHFMAALRWPRPSQQPSALWGAPHLTWSDYIEELGPQGKACSHLVWSAGERDNDGDSSVSSGRLSGSSGGHGSCTPPHRHWKERPPQVLGPRRQPRESNPRLEQLRDKIRAQVRGQASCASLGTWTLSSTSHLCKSSTPAPRRKVRKLTNAPPAPAYPGLGVLSAAERRVEDKAIPGQDREPSAVSQSQASDPWEKTRRMKSSACKRKKAAKVPTPGRAAKDRDSELVGVSAWRKGQALARVLLGPAHRPQAPEQGSLGRPGLAMKLGGSKKGRAAECLPVRPRTPSPASVCSDPQASVNMPNLASCDPPVTLQNAMAILQDLRQQVQVGLELARDRSARAGPELGSSRPWLQDLAGRRQQGRWSNPDVQGSFSKSPWATMEGQRSCLGSAGSFPRGRCWSTSAGGASCPQSAWVARGRDLPFPRPCSPPASSGPFPQRPWSASARQASRPQRTWATCEDWEAPARGPRGPLGKPSPPAPRPWSASFPQMPGAPVCKARGSLLPPWGAKPAWPRPARSPPRGAPGKENGVRVRPPPPCPQPRGPLGRPYSSESLREFMRQKALARRRQALQEKASAVHALELRNQRLQEVYRKQREAVLGKAIPVVSQATPGIVTFVPHAARSRALEAAGSPGSPVLEWSKVTSGMVLGNQEVPGSFCLCLNRALNHTETPETGGPQDGWDGAPLLSASSALGPLKLQDLTTRYLRPGLCIYLDPEEAERLGMPGPLHFQYKQARLQALETMANVLKQRIDILTAKLHESEAVDTLGDLVSDLPPSCPSSMPAALAPAALACPGDLVPSGGRGARQDWADVPAKPLRSPSCFPDDEMLPWNPGWEWWQSVRRRGHHASKPQGFMEDGRSELDKRLARSAASFQTLGPFTGSSRGVPTTPDPTCGSLRLEEMPSARGAGLVTPWTIRSCGEWEPGGLRSGHLADIQQKFLHFLESLKLEQQKQERALALLQQRAKLEVQETQKALDELLFKHRLQLLMEKHSTQAPLETASEPEWPRESGDPELTTPRSSMTARPRSHPPLGGDDAVPSQGPEEGRESPAGKSASAELMQEGRPDQATTQLPPARLYPWDNSTHQRSPEGPQRTTPGAFRRFTLQMLQQSLREEELRAQHHIRQLRLRQKALEAMSAQLDWLERQRGCLGSKGNDAVLVALAEKQQQALRALEQEQESKRPLQHQRDLLSVQKSVASLQQELPAQTGLPQGSGPEVKAAWTEGSETSQQLEGPAKGSSWPPTPHRPGSHPSHPAWRSPESPQGPHLLTEQQDETPSQATLAANSHLQPPRQVWGEDTPEASGRPDARGLLAESHSPMGQEPGEQPPDPRPGLQRVTSLDTGQPLGPASPTHAGEAEGCVSAAQLRLQEAREPSPGDPHTNPGPSSAEEKTRVLTESHARSFQGQSHPSLGREGPCGPREASQVVEGSMSQAGSDLGLGFAGSPMGEPHEMESWSGEQRIETCWQEDPGDPFSWQEAAQLTTSPAPAAAEDMMAPTQHEGSPLPRLTAPSDLGSESESAPGTCSGPSAHSRASSSVSDLSCPSLQEFQKASAVLVQLSQSSVSLSDWEAGDAPDADLGWFGELSAGDSWGLHQGQQVTLERPEGSEAGSLCCSSPVSGGPEPVPGLLQAGWRLPLPSAPSPRSGSELSEASSEVWDEENLPDPGAGAQAASGRSSPTGGSSDLESGEAPEGALPSLGPGEGQEASGTSGGLTSGSNTETKWTSPKAAYTAFPSQTSSSSDLDPSLSFPLGTLASEGVDFGKGGEMGPPQASAGCLEGPPDADLSSSTGRKPQQASPEPEVPVSPQAPPGNPGGPAASAAKSRVPGRGGSGAPPVLEEAHPLLASRVLPEILSPVDEVLSYGSANLSSSTHWDTHLPPPPPNLLAESEADTASLHSEDFPSPPEDAMCSGGSLGSPGEDASIHTGELPSLPEEGLREALSPGPQESGLCLGAAGQGRSLGDELGESSSVPGDQAVGGQCPELVSWPGSPLCGETGDAPVGLPRLSAQPSTLSRVAWMAREGLPTRLAAGDTGLSGAGRGDPAPALGTGRRYTDRPGLERAEVVDLVSTQLTRRILCDTLAMLSELAPPGSPLTGELAGASRVPEAHTAVTGQSWGRGDF</sequence>
<feature type="compositionally biased region" description="Polar residues" evidence="2">
    <location>
        <begin position="1315"/>
        <end position="1328"/>
    </location>
</feature>
<protein>
    <submittedName>
        <fullName evidence="4">Coiled-coil domain-containing protein 187 isoform X1</fullName>
    </submittedName>
</protein>
<evidence type="ECO:0000256" key="2">
    <source>
        <dbReference type="SAM" id="MobiDB-lite"/>
    </source>
</evidence>
<keyword evidence="1" id="KW-0175">Coiled coil</keyword>
<feature type="compositionally biased region" description="Low complexity" evidence="2">
    <location>
        <begin position="1565"/>
        <end position="1581"/>
    </location>
</feature>
<accession>A0ABM4MI92</accession>
<dbReference type="PANTHER" id="PTHR13958:SF5">
    <property type="entry name" value="COILED-COIL DOMAIN-CONTAINING PROTEIN 187"/>
    <property type="match status" value="1"/>
</dbReference>
<organism evidence="3 4">
    <name type="scientific">Equus przewalskii</name>
    <name type="common">Przewalski's horse</name>
    <name type="synonym">Equus caballus przewalskii</name>
    <dbReference type="NCBI Taxonomy" id="9798"/>
    <lineage>
        <taxon>Eukaryota</taxon>
        <taxon>Metazoa</taxon>
        <taxon>Chordata</taxon>
        <taxon>Craniata</taxon>
        <taxon>Vertebrata</taxon>
        <taxon>Euteleostomi</taxon>
        <taxon>Mammalia</taxon>
        <taxon>Eutheria</taxon>
        <taxon>Laurasiatheria</taxon>
        <taxon>Perissodactyla</taxon>
        <taxon>Equidae</taxon>
        <taxon>Equus</taxon>
    </lineage>
</organism>
<feature type="compositionally biased region" description="Pro residues" evidence="2">
    <location>
        <begin position="576"/>
        <end position="585"/>
    </location>
</feature>
<evidence type="ECO:0000313" key="4">
    <source>
        <dbReference type="RefSeq" id="XP_070452412.1"/>
    </source>
</evidence>
<feature type="compositionally biased region" description="Polar residues" evidence="2">
    <location>
        <begin position="405"/>
        <end position="420"/>
    </location>
</feature>
<feature type="region of interest" description="Disordered" evidence="2">
    <location>
        <begin position="173"/>
        <end position="271"/>
    </location>
</feature>
<feature type="region of interest" description="Disordered" evidence="2">
    <location>
        <begin position="1604"/>
        <end position="1877"/>
    </location>
</feature>
<feature type="region of interest" description="Disordered" evidence="2">
    <location>
        <begin position="1245"/>
        <end position="1581"/>
    </location>
</feature>
<feature type="compositionally biased region" description="Basic and acidic residues" evidence="2">
    <location>
        <begin position="1428"/>
        <end position="1440"/>
    </location>
</feature>
<feature type="compositionally biased region" description="Basic residues" evidence="2">
    <location>
        <begin position="241"/>
        <end position="254"/>
    </location>
</feature>
<gene>
    <name evidence="4" type="primary">CCDC187</name>
</gene>
<proteinExistence type="predicted"/>
<feature type="compositionally biased region" description="Polar residues" evidence="2">
    <location>
        <begin position="487"/>
        <end position="498"/>
    </location>
</feature>
<feature type="region of interest" description="Disordered" evidence="2">
    <location>
        <begin position="93"/>
        <end position="149"/>
    </location>
</feature>
<dbReference type="Proteomes" id="UP001652662">
    <property type="component" value="Chromosome 26"/>
</dbReference>
<feature type="region of interest" description="Disordered" evidence="2">
    <location>
        <begin position="2067"/>
        <end position="2092"/>
    </location>
</feature>
<feature type="region of interest" description="Disordered" evidence="2">
    <location>
        <begin position="289"/>
        <end position="337"/>
    </location>
</feature>
<feature type="coiled-coil region" evidence="1">
    <location>
        <begin position="613"/>
        <end position="640"/>
    </location>
</feature>
<feature type="compositionally biased region" description="Low complexity" evidence="2">
    <location>
        <begin position="1673"/>
        <end position="1686"/>
    </location>
</feature>
<dbReference type="PANTHER" id="PTHR13958">
    <property type="entry name" value="CENTROSOME-ASSOCIATED PROTEIN 350"/>
    <property type="match status" value="1"/>
</dbReference>
<feature type="compositionally biased region" description="Low complexity" evidence="2">
    <location>
        <begin position="1705"/>
        <end position="1716"/>
    </location>
</feature>
<feature type="compositionally biased region" description="Polar residues" evidence="2">
    <location>
        <begin position="1824"/>
        <end position="1836"/>
    </location>
</feature>
<feature type="region of interest" description="Disordered" evidence="2">
    <location>
        <begin position="1905"/>
        <end position="2016"/>
    </location>
</feature>
<feature type="compositionally biased region" description="Basic and acidic residues" evidence="2">
    <location>
        <begin position="137"/>
        <end position="149"/>
    </location>
</feature>
<dbReference type="GeneID" id="103566745"/>
<feature type="compositionally biased region" description="Basic and acidic residues" evidence="2">
    <location>
        <begin position="209"/>
        <end position="225"/>
    </location>
</feature>
<dbReference type="RefSeq" id="XP_070452412.1">
    <property type="nucleotide sequence ID" value="XM_070596311.1"/>
</dbReference>
<feature type="compositionally biased region" description="Low complexity" evidence="2">
    <location>
        <begin position="1525"/>
        <end position="1536"/>
    </location>
</feature>
<dbReference type="InterPro" id="IPR028750">
    <property type="entry name" value="CEP350/CC187"/>
</dbReference>
<feature type="compositionally biased region" description="Low complexity" evidence="2">
    <location>
        <begin position="1772"/>
        <end position="1790"/>
    </location>
</feature>
<feature type="compositionally biased region" description="Low complexity" evidence="2">
    <location>
        <begin position="99"/>
        <end position="109"/>
    </location>
</feature>
<feature type="region of interest" description="Disordered" evidence="2">
    <location>
        <begin position="1"/>
        <end position="36"/>
    </location>
</feature>
<feature type="compositionally biased region" description="Basic and acidic residues" evidence="2">
    <location>
        <begin position="1"/>
        <end position="10"/>
    </location>
</feature>
<keyword evidence="3" id="KW-1185">Reference proteome</keyword>
<feature type="compositionally biased region" description="Pro residues" evidence="2">
    <location>
        <begin position="1839"/>
        <end position="1852"/>
    </location>
</feature>
<feature type="region of interest" description="Disordered" evidence="2">
    <location>
        <begin position="468"/>
        <end position="593"/>
    </location>
</feature>
<feature type="compositionally biased region" description="Pro residues" evidence="2">
    <location>
        <begin position="555"/>
        <end position="565"/>
    </location>
</feature>
<feature type="region of interest" description="Disordered" evidence="2">
    <location>
        <begin position="2134"/>
        <end position="2159"/>
    </location>
</feature>
<feature type="region of interest" description="Disordered" evidence="2">
    <location>
        <begin position="1034"/>
        <end position="1138"/>
    </location>
</feature>
<feature type="compositionally biased region" description="Polar residues" evidence="2">
    <location>
        <begin position="173"/>
        <end position="182"/>
    </location>
</feature>
<feature type="region of interest" description="Disordered" evidence="2">
    <location>
        <begin position="401"/>
        <end position="420"/>
    </location>
</feature>
<reference evidence="4" key="1">
    <citation type="submission" date="2025-08" db="UniProtKB">
        <authorList>
            <consortium name="RefSeq"/>
        </authorList>
    </citation>
    <scope>IDENTIFICATION</scope>
    <source>
        <tissue evidence="4">Blood</tissue>
    </source>
</reference>
<evidence type="ECO:0000313" key="3">
    <source>
        <dbReference type="Proteomes" id="UP001652662"/>
    </source>
</evidence>
<name>A0ABM4MI92_EQUPR</name>
<evidence type="ECO:0000256" key="1">
    <source>
        <dbReference type="SAM" id="Coils"/>
    </source>
</evidence>